<dbReference type="GO" id="GO:0005829">
    <property type="term" value="C:cytosol"/>
    <property type="evidence" value="ECO:0007669"/>
    <property type="project" value="TreeGrafter"/>
</dbReference>
<evidence type="ECO:0000313" key="4">
    <source>
        <dbReference type="Proteomes" id="UP001153069"/>
    </source>
</evidence>
<evidence type="ECO:0000259" key="2">
    <source>
        <dbReference type="Pfam" id="PF00248"/>
    </source>
</evidence>
<comment type="caution">
    <text evidence="3">The sequence shown here is derived from an EMBL/GenBank/DDBJ whole genome shotgun (WGS) entry which is preliminary data.</text>
</comment>
<evidence type="ECO:0000313" key="3">
    <source>
        <dbReference type="EMBL" id="CAB9496301.1"/>
    </source>
</evidence>
<proteinExistence type="predicted"/>
<dbReference type="EMBL" id="CAICTM010000003">
    <property type="protein sequence ID" value="CAB9496301.1"/>
    <property type="molecule type" value="Genomic_DNA"/>
</dbReference>
<dbReference type="PANTHER" id="PTHR42686">
    <property type="entry name" value="GH17980P-RELATED"/>
    <property type="match status" value="1"/>
</dbReference>
<dbReference type="Gene3D" id="3.20.20.100">
    <property type="entry name" value="NADP-dependent oxidoreductase domain"/>
    <property type="match status" value="1"/>
</dbReference>
<feature type="compositionally biased region" description="Polar residues" evidence="1">
    <location>
        <begin position="173"/>
        <end position="186"/>
    </location>
</feature>
<protein>
    <submittedName>
        <fullName evidence="3">L-galactose dehydrogenase</fullName>
    </submittedName>
</protein>
<sequence>MTTPIATLRQLGWNKNKLLRPCDIVLGGIWLGPGSGSHGNGNHPDPWQENSNALIRAAVEAGIEDFDTAPWYGAGAAEERMGRAIKALAADADSKLRIGTKAGRIFFEPPISGNNRALVPALAGFDQPTRPPLSARICRNDYTAQGARRSLEHSLNRLGLQGVHTLRIHDPNDNSNNNRQQSTESSFVDEVEQALATPDGMIAELRAMRDEQGIIRHVGLGMNTNREGHMGAPDQVLRLLHGTPRGTFDSALLAGGWNLLCRTGWECLETCHTLGVQVHVAGIFASGYLADDNKSYAYKEDTTPASHLVALKHQWATLAKEYGCSLASVAIGFATLPPAVTKLTRPTWA</sequence>
<dbReference type="PANTHER" id="PTHR42686:SF1">
    <property type="entry name" value="GH17980P-RELATED"/>
    <property type="match status" value="1"/>
</dbReference>
<accession>A0A9N8H0L3</accession>
<evidence type="ECO:0000256" key="1">
    <source>
        <dbReference type="SAM" id="MobiDB-lite"/>
    </source>
</evidence>
<dbReference type="OrthoDB" id="48988at2759"/>
<organism evidence="3 4">
    <name type="scientific">Seminavis robusta</name>
    <dbReference type="NCBI Taxonomy" id="568900"/>
    <lineage>
        <taxon>Eukaryota</taxon>
        <taxon>Sar</taxon>
        <taxon>Stramenopiles</taxon>
        <taxon>Ochrophyta</taxon>
        <taxon>Bacillariophyta</taxon>
        <taxon>Bacillariophyceae</taxon>
        <taxon>Bacillariophycidae</taxon>
        <taxon>Naviculales</taxon>
        <taxon>Naviculaceae</taxon>
        <taxon>Seminavis</taxon>
    </lineage>
</organism>
<dbReference type="InterPro" id="IPR020471">
    <property type="entry name" value="AKR"/>
</dbReference>
<gene>
    <name evidence="3" type="ORF">SEMRO_3_G002770.1</name>
</gene>
<dbReference type="GO" id="GO:0016491">
    <property type="term" value="F:oxidoreductase activity"/>
    <property type="evidence" value="ECO:0007669"/>
    <property type="project" value="InterPro"/>
</dbReference>
<dbReference type="SUPFAM" id="SSF51430">
    <property type="entry name" value="NAD(P)-linked oxidoreductase"/>
    <property type="match status" value="1"/>
</dbReference>
<name>A0A9N8H0L3_9STRA</name>
<dbReference type="InterPro" id="IPR036812">
    <property type="entry name" value="NAD(P)_OxRdtase_dom_sf"/>
</dbReference>
<feature type="domain" description="NADP-dependent oxidoreductase" evidence="2">
    <location>
        <begin position="48"/>
        <end position="336"/>
    </location>
</feature>
<dbReference type="InterPro" id="IPR023210">
    <property type="entry name" value="NADP_OxRdtase_dom"/>
</dbReference>
<keyword evidence="4" id="KW-1185">Reference proteome</keyword>
<dbReference type="Pfam" id="PF00248">
    <property type="entry name" value="Aldo_ket_red"/>
    <property type="match status" value="1"/>
</dbReference>
<dbReference type="AlphaFoldDB" id="A0A9N8H0L3"/>
<feature type="region of interest" description="Disordered" evidence="1">
    <location>
        <begin position="166"/>
        <end position="188"/>
    </location>
</feature>
<reference evidence="3" key="1">
    <citation type="submission" date="2020-06" db="EMBL/GenBank/DDBJ databases">
        <authorList>
            <consortium name="Plant Systems Biology data submission"/>
        </authorList>
    </citation>
    <scope>NUCLEOTIDE SEQUENCE</scope>
    <source>
        <strain evidence="3">D6</strain>
    </source>
</reference>
<dbReference type="Proteomes" id="UP001153069">
    <property type="component" value="Unassembled WGS sequence"/>
</dbReference>